<gene>
    <name evidence="4" type="ORF">MTTB_10290</name>
</gene>
<evidence type="ECO:0000256" key="2">
    <source>
        <dbReference type="HAMAP-Rule" id="MF_00699"/>
    </source>
</evidence>
<keyword evidence="1 2" id="KW-0690">Ribosome biogenesis</keyword>
<dbReference type="GeneID" id="71965551"/>
<proteinExistence type="inferred from homology"/>
<evidence type="ECO:0000313" key="4">
    <source>
        <dbReference type="EMBL" id="BDH79650.1"/>
    </source>
</evidence>
<comment type="function">
    <text evidence="2">Probably involved in the biogenesis of the ribosome.</text>
</comment>
<evidence type="ECO:0000256" key="1">
    <source>
        <dbReference type="ARBA" id="ARBA00022517"/>
    </source>
</evidence>
<dbReference type="Proteomes" id="UP000831817">
    <property type="component" value="Chromosome"/>
</dbReference>
<dbReference type="SUPFAM" id="SSF52954">
    <property type="entry name" value="Class II aaRS ABD-related"/>
    <property type="match status" value="1"/>
</dbReference>
<name>A0ABM7YE15_9EURY</name>
<dbReference type="EMBL" id="AP025698">
    <property type="protein sequence ID" value="BDH79650.1"/>
    <property type="molecule type" value="Genomic_DNA"/>
</dbReference>
<accession>A0ABM7YE15</accession>
<evidence type="ECO:0000259" key="3">
    <source>
        <dbReference type="PROSITE" id="PS50833"/>
    </source>
</evidence>
<evidence type="ECO:0000313" key="5">
    <source>
        <dbReference type="Proteomes" id="UP000831817"/>
    </source>
</evidence>
<dbReference type="Gene3D" id="3.40.50.10480">
    <property type="entry name" value="Probable brix-domain ribosomal biogenesis protein"/>
    <property type="match status" value="1"/>
</dbReference>
<dbReference type="PROSITE" id="PS50833">
    <property type="entry name" value="BRIX"/>
    <property type="match status" value="1"/>
</dbReference>
<dbReference type="SMART" id="SM00879">
    <property type="entry name" value="Brix"/>
    <property type="match status" value="1"/>
</dbReference>
<feature type="domain" description="Brix" evidence="3">
    <location>
        <begin position="1"/>
        <end position="157"/>
    </location>
</feature>
<dbReference type="InterPro" id="IPR023548">
    <property type="entry name" value="Brix_dom_Rbsml_bgen_prot"/>
</dbReference>
<reference evidence="4 5" key="1">
    <citation type="submission" date="2022-04" db="EMBL/GenBank/DDBJ databases">
        <title>Complete genome of Methanothermobacter tenebrarum strain RMAS.</title>
        <authorList>
            <person name="Nakamura K."/>
            <person name="Oshima K."/>
            <person name="Hattori M."/>
            <person name="Kamagata Y."/>
            <person name="Takamizawa K."/>
        </authorList>
    </citation>
    <scope>NUCLEOTIDE SEQUENCE [LARGE SCALE GENOMIC DNA]</scope>
    <source>
        <strain evidence="4 5">RMAS</strain>
    </source>
</reference>
<dbReference type="RefSeq" id="WP_248563993.1">
    <property type="nucleotide sequence ID" value="NZ_AP025698.1"/>
</dbReference>
<dbReference type="HAMAP" id="MF_00699">
    <property type="entry name" value="BriX"/>
    <property type="match status" value="1"/>
</dbReference>
<sequence length="157" mass="18089">MLLTTSRKPSQRTRSFCQKLKKAMGCPYINRGKMNIREILEKAREYDESTIAIVFEKHGNPSRITFYNTMGQQIGYITISTAIPKSLETRPTKKIKGRIGDIRLLKDLIPFEEGAGGDFWLLKPAHGKYTMILELYHGKKPTGFKIFIKKIHLEDEK</sequence>
<organism evidence="4 5">
    <name type="scientific">Methanothermobacter tenebrarum</name>
    <dbReference type="NCBI Taxonomy" id="680118"/>
    <lineage>
        <taxon>Archaea</taxon>
        <taxon>Methanobacteriati</taxon>
        <taxon>Methanobacteriota</taxon>
        <taxon>Methanomada group</taxon>
        <taxon>Methanobacteria</taxon>
        <taxon>Methanobacteriales</taxon>
        <taxon>Methanobacteriaceae</taxon>
        <taxon>Methanothermobacter</taxon>
    </lineage>
</organism>
<dbReference type="InterPro" id="IPR007109">
    <property type="entry name" value="Brix"/>
</dbReference>
<protein>
    <recommendedName>
        <fullName evidence="2">Probable Brix domain-containing ribosomal biogenesis protein</fullName>
    </recommendedName>
</protein>
<keyword evidence="5" id="KW-1185">Reference proteome</keyword>